<proteinExistence type="inferred from homology"/>
<dbReference type="InterPro" id="IPR050490">
    <property type="entry name" value="Bact_solute-bd_prot1"/>
</dbReference>
<comment type="similarity">
    <text evidence="2">Belongs to the bacterial solute-binding protein 1 family.</text>
</comment>
<protein>
    <recommendedName>
        <fullName evidence="5">Sugar ABC transporter substrate-binding protein</fullName>
    </recommendedName>
</protein>
<dbReference type="PANTHER" id="PTHR43649">
    <property type="entry name" value="ARABINOSE-BINDING PROTEIN-RELATED"/>
    <property type="match status" value="1"/>
</dbReference>
<evidence type="ECO:0000256" key="1">
    <source>
        <dbReference type="ARBA" id="ARBA00004418"/>
    </source>
</evidence>
<dbReference type="Pfam" id="PF01547">
    <property type="entry name" value="SBP_bac_1"/>
    <property type="match status" value="1"/>
</dbReference>
<name>A0A2S4JI69_9SPIO</name>
<dbReference type="Gene3D" id="3.40.190.10">
    <property type="entry name" value="Periplasmic binding protein-like II"/>
    <property type="match status" value="1"/>
</dbReference>
<sequence length="387" mass="43356">MVEITVWFGRQDFIPDDNFKSFREQYPHIRLNVDVVPLEQVLTEASMAIQAGQGPDILQTDSRRLPSLVVSNYLRPMDDMIQRWKAEDPVNYEAISSSGWDHAMHGGKLYGVTLSAGPFNHVYRKDWLSEAGLSVPETWDDVLDVARAMSDGTESRRGYTVRGPNSTVWFMSHFQAMGGEFDENNVMILDSEAGIYALTFYQTLVKEGLVSNDVLGWGSGDMRAAFITGRAGQGLIGNNIFPTIQEELEYGKEWAALPPLPRSDSQRSYGYSSLGWPHVVASSTKHPYEASLVLRYLAEHENAKSVAIRYQPTTVMSVYTDPEYVRANPWATDLMGPMQNMVRVPAHVKLDEMGNILLDALGEVMSNVDADPSEVAARYQRQLNALY</sequence>
<dbReference type="AlphaFoldDB" id="A0A2S4JI69"/>
<dbReference type="EMBL" id="LPWH01000110">
    <property type="protein sequence ID" value="POQ99185.1"/>
    <property type="molecule type" value="Genomic_DNA"/>
</dbReference>
<comment type="subcellular location">
    <subcellularLocation>
        <location evidence="1">Periplasm</location>
    </subcellularLocation>
</comment>
<keyword evidence="4" id="KW-1185">Reference proteome</keyword>
<dbReference type="Proteomes" id="UP000237350">
    <property type="component" value="Unassembled WGS sequence"/>
</dbReference>
<evidence type="ECO:0000313" key="4">
    <source>
        <dbReference type="Proteomes" id="UP000237350"/>
    </source>
</evidence>
<gene>
    <name evidence="3" type="ORF">AU468_10555</name>
</gene>
<comment type="caution">
    <text evidence="3">The sequence shown here is derived from an EMBL/GenBank/DDBJ whole genome shotgun (WGS) entry which is preliminary data.</text>
</comment>
<dbReference type="PANTHER" id="PTHR43649:SF12">
    <property type="entry name" value="DIACETYLCHITOBIOSE BINDING PROTEIN DASA"/>
    <property type="match status" value="1"/>
</dbReference>
<evidence type="ECO:0000313" key="3">
    <source>
        <dbReference type="EMBL" id="POQ99185.1"/>
    </source>
</evidence>
<evidence type="ECO:0000256" key="2">
    <source>
        <dbReference type="ARBA" id="ARBA00008520"/>
    </source>
</evidence>
<dbReference type="SUPFAM" id="SSF53850">
    <property type="entry name" value="Periplasmic binding protein-like II"/>
    <property type="match status" value="1"/>
</dbReference>
<reference evidence="4" key="1">
    <citation type="submission" date="2015-12" db="EMBL/GenBank/DDBJ databases">
        <authorList>
            <person name="Lodha T.D."/>
            <person name="Chintalapati S."/>
            <person name="Chintalapati V.R."/>
            <person name="Sravanthi T."/>
        </authorList>
    </citation>
    <scope>NUCLEOTIDE SEQUENCE [LARGE SCALE GENOMIC DNA]</scope>
    <source>
        <strain evidence="4">JC133</strain>
    </source>
</reference>
<organism evidence="3 4">
    <name type="scientific">Alkalispirochaeta sphaeroplastigenens</name>
    <dbReference type="NCBI Taxonomy" id="1187066"/>
    <lineage>
        <taxon>Bacteria</taxon>
        <taxon>Pseudomonadati</taxon>
        <taxon>Spirochaetota</taxon>
        <taxon>Spirochaetia</taxon>
        <taxon>Spirochaetales</taxon>
        <taxon>Spirochaetaceae</taxon>
        <taxon>Alkalispirochaeta</taxon>
    </lineage>
</organism>
<evidence type="ECO:0008006" key="5">
    <source>
        <dbReference type="Google" id="ProtNLM"/>
    </source>
</evidence>
<dbReference type="GO" id="GO:0042597">
    <property type="term" value="C:periplasmic space"/>
    <property type="evidence" value="ECO:0007669"/>
    <property type="project" value="UniProtKB-SubCell"/>
</dbReference>
<dbReference type="InterPro" id="IPR006059">
    <property type="entry name" value="SBP"/>
</dbReference>
<accession>A0A2S4JI69</accession>